<dbReference type="Gene3D" id="3.30.2030.10">
    <property type="entry name" value="YwmB-like"/>
    <property type="match status" value="1"/>
</dbReference>
<gene>
    <name evidence="1" type="ORF">ACFSFW_19720</name>
</gene>
<organism evidence="1 2">
    <name type="scientific">Fredinandcohnia salidurans</name>
    <dbReference type="NCBI Taxonomy" id="2595041"/>
    <lineage>
        <taxon>Bacteria</taxon>
        <taxon>Bacillati</taxon>
        <taxon>Bacillota</taxon>
        <taxon>Bacilli</taxon>
        <taxon>Bacillales</taxon>
        <taxon>Bacillaceae</taxon>
        <taxon>Fredinandcohnia</taxon>
    </lineage>
</organism>
<evidence type="ECO:0000313" key="1">
    <source>
        <dbReference type="EMBL" id="MFD1780884.1"/>
    </source>
</evidence>
<dbReference type="SUPFAM" id="SSF143842">
    <property type="entry name" value="YwmB-like"/>
    <property type="match status" value="1"/>
</dbReference>
<comment type="caution">
    <text evidence="1">The sequence shown here is derived from an EMBL/GenBank/DDBJ whole genome shotgun (WGS) entry which is preliminary data.</text>
</comment>
<dbReference type="InterPro" id="IPR036209">
    <property type="entry name" value="YwmB-like_sf"/>
</dbReference>
<dbReference type="RefSeq" id="WP_388040701.1">
    <property type="nucleotide sequence ID" value="NZ_JBHUEK010000029.1"/>
</dbReference>
<accession>A0ABW4MSD3</accession>
<dbReference type="Proteomes" id="UP001597227">
    <property type="component" value="Unassembled WGS sequence"/>
</dbReference>
<dbReference type="Gene3D" id="3.30.360.40">
    <property type="entry name" value="YwmB-like"/>
    <property type="match status" value="1"/>
</dbReference>
<protein>
    <submittedName>
        <fullName evidence="1">YwmB family TATA-box binding protein</fullName>
    </submittedName>
</protein>
<sequence length="237" mass="26879">MKMTIALILSFGILTGFYNNQEEIIQRNDLVDIKEMADKNEVEISSWMALSRGKVGQANNVHEMIQQIETFMSNHDSYSWKSILKEENSHYVWQGLKENDNGITESIKLKAYKSGDKYEIAITNEAKGNQLTADHVEWVSETFVESNTFYTVSGVMKSNVNQLDEVAAKMVGDVNATMVERLQEKKFVSVSAYSKVFESELKTAKEEKINLQLGLRINADKNEIDVTIGTPIITTEY</sequence>
<keyword evidence="2" id="KW-1185">Reference proteome</keyword>
<reference evidence="2" key="1">
    <citation type="journal article" date="2019" name="Int. J. Syst. Evol. Microbiol.">
        <title>The Global Catalogue of Microorganisms (GCM) 10K type strain sequencing project: providing services to taxonomists for standard genome sequencing and annotation.</title>
        <authorList>
            <consortium name="The Broad Institute Genomics Platform"/>
            <consortium name="The Broad Institute Genome Sequencing Center for Infectious Disease"/>
            <person name="Wu L."/>
            <person name="Ma J."/>
        </authorList>
    </citation>
    <scope>NUCLEOTIDE SEQUENCE [LARGE SCALE GENOMIC DNA]</scope>
    <source>
        <strain evidence="2">CCUG 15531</strain>
    </source>
</reference>
<dbReference type="InterPro" id="IPR014794">
    <property type="entry name" value="DUF1779"/>
</dbReference>
<name>A0ABW4MSD3_9BACI</name>
<proteinExistence type="predicted"/>
<dbReference type="Pfam" id="PF08680">
    <property type="entry name" value="DUF1779"/>
    <property type="match status" value="1"/>
</dbReference>
<dbReference type="EMBL" id="JBHUEK010000029">
    <property type="protein sequence ID" value="MFD1780884.1"/>
    <property type="molecule type" value="Genomic_DNA"/>
</dbReference>
<evidence type="ECO:0000313" key="2">
    <source>
        <dbReference type="Proteomes" id="UP001597227"/>
    </source>
</evidence>